<comment type="caution">
    <text evidence="2">The sequence shown here is derived from an EMBL/GenBank/DDBJ whole genome shotgun (WGS) entry which is preliminary data.</text>
</comment>
<organism evidence="2 3">
    <name type="scientific">Portunus trituberculatus</name>
    <name type="common">Swimming crab</name>
    <name type="synonym">Neptunus trituberculatus</name>
    <dbReference type="NCBI Taxonomy" id="210409"/>
    <lineage>
        <taxon>Eukaryota</taxon>
        <taxon>Metazoa</taxon>
        <taxon>Ecdysozoa</taxon>
        <taxon>Arthropoda</taxon>
        <taxon>Crustacea</taxon>
        <taxon>Multicrustacea</taxon>
        <taxon>Malacostraca</taxon>
        <taxon>Eumalacostraca</taxon>
        <taxon>Eucarida</taxon>
        <taxon>Decapoda</taxon>
        <taxon>Pleocyemata</taxon>
        <taxon>Brachyura</taxon>
        <taxon>Eubrachyura</taxon>
        <taxon>Portunoidea</taxon>
        <taxon>Portunidae</taxon>
        <taxon>Portuninae</taxon>
        <taxon>Portunus</taxon>
    </lineage>
</organism>
<name>A0A5B7F4P1_PORTR</name>
<keyword evidence="3" id="KW-1185">Reference proteome</keyword>
<protein>
    <submittedName>
        <fullName evidence="2">Uncharacterized protein</fullName>
    </submittedName>
</protein>
<accession>A0A5B7F4P1</accession>
<dbReference type="AlphaFoldDB" id="A0A5B7F4P1"/>
<evidence type="ECO:0000313" key="2">
    <source>
        <dbReference type="EMBL" id="MPC39534.1"/>
    </source>
</evidence>
<feature type="region of interest" description="Disordered" evidence="1">
    <location>
        <begin position="1"/>
        <end position="23"/>
    </location>
</feature>
<gene>
    <name evidence="2" type="ORF">E2C01_033073</name>
</gene>
<evidence type="ECO:0000313" key="3">
    <source>
        <dbReference type="Proteomes" id="UP000324222"/>
    </source>
</evidence>
<dbReference type="Proteomes" id="UP000324222">
    <property type="component" value="Unassembled WGS sequence"/>
</dbReference>
<proteinExistence type="predicted"/>
<evidence type="ECO:0000256" key="1">
    <source>
        <dbReference type="SAM" id="MobiDB-lite"/>
    </source>
</evidence>
<reference evidence="2 3" key="1">
    <citation type="submission" date="2019-05" db="EMBL/GenBank/DDBJ databases">
        <title>Another draft genome of Portunus trituberculatus and its Hox gene families provides insights of decapod evolution.</title>
        <authorList>
            <person name="Jeong J.-H."/>
            <person name="Song I."/>
            <person name="Kim S."/>
            <person name="Choi T."/>
            <person name="Kim D."/>
            <person name="Ryu S."/>
            <person name="Kim W."/>
        </authorList>
    </citation>
    <scope>NUCLEOTIDE SEQUENCE [LARGE SCALE GENOMIC DNA]</scope>
    <source>
        <tissue evidence="2">Muscle</tissue>
    </source>
</reference>
<dbReference type="EMBL" id="VSRR010004393">
    <property type="protein sequence ID" value="MPC39534.1"/>
    <property type="molecule type" value="Genomic_DNA"/>
</dbReference>
<sequence length="74" mass="8346">MHCGDPEPAVPLRSRSISEQADNMAPQSLSSRLMLVGVRLLPLSSIWLYEFSQLSPHSFYRSQSSYSSCLVIMR</sequence>